<keyword evidence="2 3" id="KW-0040">ANK repeat</keyword>
<evidence type="ECO:0000256" key="3">
    <source>
        <dbReference type="PROSITE-ProRule" id="PRU00023"/>
    </source>
</evidence>
<feature type="repeat" description="ANK" evidence="3">
    <location>
        <begin position="586"/>
        <end position="618"/>
    </location>
</feature>
<comment type="caution">
    <text evidence="6">The sequence shown here is derived from an EMBL/GenBank/DDBJ whole genome shotgun (WGS) entry which is preliminary data.</text>
</comment>
<name>A0ABR3S2Y0_9PLEO</name>
<keyword evidence="7" id="KW-1185">Reference proteome</keyword>
<dbReference type="InterPro" id="IPR002110">
    <property type="entry name" value="Ankyrin_rpt"/>
</dbReference>
<feature type="repeat" description="ANK" evidence="3">
    <location>
        <begin position="964"/>
        <end position="998"/>
    </location>
</feature>
<dbReference type="SUPFAM" id="SSF52540">
    <property type="entry name" value="P-loop containing nucleoside triphosphate hydrolases"/>
    <property type="match status" value="1"/>
</dbReference>
<dbReference type="SMART" id="SM00248">
    <property type="entry name" value="ANK"/>
    <property type="match status" value="26"/>
</dbReference>
<dbReference type="InterPro" id="IPR007111">
    <property type="entry name" value="NACHT_NTPase"/>
</dbReference>
<dbReference type="PRINTS" id="PR01415">
    <property type="entry name" value="ANKYRIN"/>
</dbReference>
<feature type="repeat" description="ANK" evidence="3">
    <location>
        <begin position="929"/>
        <end position="963"/>
    </location>
</feature>
<feature type="region of interest" description="Disordered" evidence="4">
    <location>
        <begin position="1303"/>
        <end position="1330"/>
    </location>
</feature>
<dbReference type="PROSITE" id="PS50088">
    <property type="entry name" value="ANK_REPEAT"/>
    <property type="match status" value="8"/>
</dbReference>
<feature type="repeat" description="ANK" evidence="3">
    <location>
        <begin position="620"/>
        <end position="646"/>
    </location>
</feature>
<dbReference type="PROSITE" id="PS50297">
    <property type="entry name" value="ANK_REP_REGION"/>
    <property type="match status" value="7"/>
</dbReference>
<feature type="domain" description="NACHT" evidence="5">
    <location>
        <begin position="87"/>
        <end position="229"/>
    </location>
</feature>
<feature type="region of interest" description="Disordered" evidence="4">
    <location>
        <begin position="1701"/>
        <end position="1724"/>
    </location>
</feature>
<gene>
    <name evidence="6" type="ORF">SLS59_000500</name>
</gene>
<organism evidence="6 7">
    <name type="scientific">Nothophoma quercina</name>
    <dbReference type="NCBI Taxonomy" id="749835"/>
    <lineage>
        <taxon>Eukaryota</taxon>
        <taxon>Fungi</taxon>
        <taxon>Dikarya</taxon>
        <taxon>Ascomycota</taxon>
        <taxon>Pezizomycotina</taxon>
        <taxon>Dothideomycetes</taxon>
        <taxon>Pleosporomycetidae</taxon>
        <taxon>Pleosporales</taxon>
        <taxon>Pleosporineae</taxon>
        <taxon>Didymellaceae</taxon>
        <taxon>Nothophoma</taxon>
    </lineage>
</organism>
<dbReference type="Pfam" id="PF12796">
    <property type="entry name" value="Ank_2"/>
    <property type="match status" value="5"/>
</dbReference>
<keyword evidence="1" id="KW-0677">Repeat</keyword>
<dbReference type="InterPro" id="IPR027417">
    <property type="entry name" value="P-loop_NTPase"/>
</dbReference>
<dbReference type="PANTHER" id="PTHR24198:SF165">
    <property type="entry name" value="ANKYRIN REPEAT-CONTAINING PROTEIN-RELATED"/>
    <property type="match status" value="1"/>
</dbReference>
<feature type="repeat" description="ANK" evidence="3">
    <location>
        <begin position="1608"/>
        <end position="1647"/>
    </location>
</feature>
<dbReference type="Gene3D" id="1.25.40.20">
    <property type="entry name" value="Ankyrin repeat-containing domain"/>
    <property type="match status" value="7"/>
</dbReference>
<evidence type="ECO:0000259" key="5">
    <source>
        <dbReference type="PROSITE" id="PS50837"/>
    </source>
</evidence>
<evidence type="ECO:0000313" key="7">
    <source>
        <dbReference type="Proteomes" id="UP001521222"/>
    </source>
</evidence>
<sequence length="2160" mass="238910">MTSQTDNVHDDDVVLVDRDDISNYNPKQLLPQPAEEIKKIRSWLQATDYAHPGGEYRKHLGSHMPGTGSWLTSSATYNSWLKSTQHGTLWIKGIPGSGKSVFAAHLINTLTKAHPGQPVLYFFFRQIIDANHEPSALLRDWLDQILEYSPPLQLELKEIIKNNRSLKSMAMEDLWSHLELAIRNLPGRAFCIADALDEMDSGHADFLKSLGTFAGLLPGKAKIVMTSRPITAIETSLQKINLLRIRLDETMVDTDISHYVERGLKTSHFSAADQNLVRSAVPGRANGIFLYAKLAMDSFLEPGANADEVLRALPVDLHDMYTTLLREHARRSDIEPEIQLLILQWVTHATRPLRLLELAEIVYISCRQSKGTNTCFDLKTAKELVRDAVGPLLEILPNETVCVIHHSFTEYLKCMTRSEFDGGYPILRQAAAHGRLALTCIEYLQAGCLDGVQTSNEDGHTCDTDASKLLERTRELDHYTRGSSLADEEQRLRLQHPFYAYAAAHWHVHVIKSCAAGLEQRQINLALHRFFTDDRRTKAWLKLHWSKNEEASKSVTPLHIAARYGLTDFAGYLEPKDFTVDAVDVLGRTPLWWAAHGGHANTIRLLVQAGADPDKDEKPRGLKPLHEASSKNHAEAVRALLEAGVDPLTPKAREDPGRFCGNAPRSTGHTPLMYACHNGHLEALEAFLPFIKDPEVVHRASAWSASHGRSKLVRRLLQHPGVDPNAKVRGDTILYSACKALDHDSIIALIEAGASPKILSVAASDEFAGMGWYRMRGTHKARDEIRGSSPLHALCGIHQRGYTRFHKVDTTVLQDIFDMLLRNGAPIGLRTDDGRTALHTAVQSPVLTRLLVGAGADANATDDNGYTPLHSAESPESVAILVEEGNADINAIARSDNVTPILRMLDRQHKDAIKKLLEYRPNLSIKHSNGKGPLHFALASYSTDISTIQALMAAGADPDERNRAGDTPLLAVRMDNRGAIEIVDLLLRLGADINARDRSGYTVLSRTVRSRAFGGQSQHADIQKLLDRGARVQVRDHKGRTLLHHAVATHDSTRSSSARHNDVTRLDYVLGLGLDVQKVDHHGNTIIHEAALRSNIFDTYNTSGLITLWERLLYLGVDINQANFRGRTALHILAASRGDRYGSTPLVYNVGYVSLLDFVVSRVEDIDQSDSDGLTALHLASTLSEYVTKKLLDAGADSARSTIEGLTPLHLAARARQSNIVGMLLSIDHAKAAIAINAKDEKGNSPLYYACRSGRPETVKLLLDARADATNKDLWLACAEFEDEERLWSRDRHHADIEVNGEAGGLTINDNSRPGPLPDTHQHRGNKLHPCKDTTRIEETLNMLAAHKCKPEGLIGGYGHFGGHGAIPTAAYSGHDYTLRCLIQVRDFMLDLKPSITSSFVLFRERVVALQSDAVKTAAVESALRRPADPDNSLVEDLLKERQYHLMRPLFENGVNFLTAEKPALELFVQHGFATLLDEIGTLEVDRRLEDGKWHSFGDRLKPGLFFEADLEPKEGNRHGGRTEPMLSTAIKRQAPNMDVVRLLVEKFDVDINEHLYMGAYTDNTHYSMVQQGTVLHELAPGKHWWHAFLAIPYLLSRKADTNARNNAGQTPLHVALGGSKSQIGPFHRDAARALVSAGANVNARDERGISCLASTAGDLEMMHLLLSHDAEVTADTLFMAIHTRRVESLKVLLETGANPNMRVKDLSPPTPATAKSRKLSLEQDAPAPEEYPLYYAATHHGLSDSSKPLKERTTRWSETEEIMRALLSAGANPHVAFFQWNGIEKDVDRETEDPSVSELLRDGRVAREALSDTTIVHALLDQNEMVHPILELDTLDANQQDAQGRTLLHMACHQHDLREPIDSLSSTMSLDLESSRPSYLDRLLAHGADPLAVDLNGNNILHHMFLGNARRNSYEKDPSTVAHLAKLYSELVNQVNADGRNPLYMALKHAALHLDTAAAEALLDAGANPFATDNHGNGCLHTLAFSIYKSAGVRSLFTKLLHMGLDVNARNERGETPIFNLNKHLSGSTSKANERIEAAAALSLFEDAGADLFARDNSGKGLLHVAAKETCEPVKDDRFSHIFNPKSTKPTEPSITRFKLLLSRGLDPMLEDVQRRTPLDVAAACGKESVLQLFEKGETPVVPMARNDLEDDDDDSSVW</sequence>
<dbReference type="PANTHER" id="PTHR24198">
    <property type="entry name" value="ANKYRIN REPEAT AND PROTEIN KINASE DOMAIN-CONTAINING PROTEIN"/>
    <property type="match status" value="1"/>
</dbReference>
<evidence type="ECO:0000313" key="6">
    <source>
        <dbReference type="EMBL" id="KAL1610863.1"/>
    </source>
</evidence>
<accession>A0ABR3S2Y0</accession>
<dbReference type="Pfam" id="PF24883">
    <property type="entry name" value="NPHP3_N"/>
    <property type="match status" value="1"/>
</dbReference>
<dbReference type="Proteomes" id="UP001521222">
    <property type="component" value="Unassembled WGS sequence"/>
</dbReference>
<feature type="repeat" description="ANK" evidence="3">
    <location>
        <begin position="1242"/>
        <end position="1274"/>
    </location>
</feature>
<dbReference type="Gene3D" id="3.40.50.300">
    <property type="entry name" value="P-loop containing nucleotide triphosphate hydrolases"/>
    <property type="match status" value="1"/>
</dbReference>
<dbReference type="InterPro" id="IPR036770">
    <property type="entry name" value="Ankyrin_rpt-contain_sf"/>
</dbReference>
<evidence type="ECO:0000256" key="2">
    <source>
        <dbReference type="ARBA" id="ARBA00023043"/>
    </source>
</evidence>
<dbReference type="Pfam" id="PF00023">
    <property type="entry name" value="Ank"/>
    <property type="match status" value="1"/>
</dbReference>
<dbReference type="SUPFAM" id="SSF48403">
    <property type="entry name" value="Ankyrin repeat"/>
    <property type="match status" value="5"/>
</dbReference>
<evidence type="ECO:0000256" key="4">
    <source>
        <dbReference type="SAM" id="MobiDB-lite"/>
    </source>
</evidence>
<feature type="repeat" description="ANK" evidence="3">
    <location>
        <begin position="1939"/>
        <end position="1975"/>
    </location>
</feature>
<dbReference type="EMBL" id="JAKIXB020000002">
    <property type="protein sequence ID" value="KAL1610863.1"/>
    <property type="molecule type" value="Genomic_DNA"/>
</dbReference>
<protein>
    <recommendedName>
        <fullName evidence="5">NACHT domain-containing protein</fullName>
    </recommendedName>
</protein>
<feature type="repeat" description="ANK" evidence="3">
    <location>
        <begin position="1204"/>
        <end position="1226"/>
    </location>
</feature>
<dbReference type="InterPro" id="IPR056884">
    <property type="entry name" value="NPHP3-like_N"/>
</dbReference>
<proteinExistence type="predicted"/>
<reference evidence="6 7" key="1">
    <citation type="submission" date="2024-02" db="EMBL/GenBank/DDBJ databases">
        <title>De novo assembly and annotation of 12 fungi associated with fruit tree decline syndrome in Ontario, Canada.</title>
        <authorList>
            <person name="Sulman M."/>
            <person name="Ellouze W."/>
            <person name="Ilyukhin E."/>
        </authorList>
    </citation>
    <scope>NUCLEOTIDE SEQUENCE [LARGE SCALE GENOMIC DNA]</scope>
    <source>
        <strain evidence="6 7">M97-236</strain>
    </source>
</reference>
<dbReference type="PROSITE" id="PS50837">
    <property type="entry name" value="NACHT"/>
    <property type="match status" value="1"/>
</dbReference>
<evidence type="ECO:0000256" key="1">
    <source>
        <dbReference type="ARBA" id="ARBA00022737"/>
    </source>
</evidence>